<keyword evidence="1" id="KW-0472">Membrane</keyword>
<keyword evidence="1" id="KW-1133">Transmembrane helix</keyword>
<accession>A2SQC2</accession>
<keyword evidence="3" id="KW-1185">Reference proteome</keyword>
<organism evidence="2 3">
    <name type="scientific">Methanocorpusculum labreanum (strain ATCC 43576 / DSM 4855 / Z)</name>
    <dbReference type="NCBI Taxonomy" id="410358"/>
    <lineage>
        <taxon>Archaea</taxon>
        <taxon>Methanobacteriati</taxon>
        <taxon>Methanobacteriota</taxon>
        <taxon>Stenosarchaea group</taxon>
        <taxon>Methanomicrobia</taxon>
        <taxon>Methanomicrobiales</taxon>
        <taxon>Methanocorpusculaceae</taxon>
        <taxon>Methanocorpusculum</taxon>
    </lineage>
</organism>
<dbReference type="Proteomes" id="UP000000365">
    <property type="component" value="Chromosome"/>
</dbReference>
<reference evidence="2 3" key="1">
    <citation type="journal article" date="2009" name="Stand. Genomic Sci.">
        <title>Complete genome sequence of Methanocorpusculum labreanum type strain Z.</title>
        <authorList>
            <person name="Anderson I.J."/>
            <person name="Sieprawska-Lupa M."/>
            <person name="Goltsman E."/>
            <person name="Lapidus A."/>
            <person name="Copeland A."/>
            <person name="Glavina Del Rio T."/>
            <person name="Tice H."/>
            <person name="Dalin E."/>
            <person name="Barry K."/>
            <person name="Pitluck S."/>
            <person name="Hauser L."/>
            <person name="Land M."/>
            <person name="Lucas S."/>
            <person name="Richardson P."/>
            <person name="Whitman W.B."/>
            <person name="Kyrpides N.C."/>
        </authorList>
    </citation>
    <scope>NUCLEOTIDE SEQUENCE [LARGE SCALE GENOMIC DNA]</scope>
    <source>
        <strain evidence="3">ATCC 43576 / DSM 4855 / Z</strain>
    </source>
</reference>
<name>A2SQC2_METLZ</name>
<evidence type="ECO:0000313" key="2">
    <source>
        <dbReference type="EMBL" id="ABN06528.1"/>
    </source>
</evidence>
<evidence type="ECO:0000313" key="3">
    <source>
        <dbReference type="Proteomes" id="UP000000365"/>
    </source>
</evidence>
<gene>
    <name evidence="2" type="ordered locus">Mlab_0352</name>
</gene>
<keyword evidence="1" id="KW-0812">Transmembrane</keyword>
<dbReference type="EMBL" id="CP000559">
    <property type="protein sequence ID" value="ABN06528.1"/>
    <property type="molecule type" value="Genomic_DNA"/>
</dbReference>
<protein>
    <submittedName>
        <fullName evidence="2">Uncharacterized protein</fullName>
    </submittedName>
</protein>
<dbReference type="RefSeq" id="WP_011832729.1">
    <property type="nucleotide sequence ID" value="NC_008942.1"/>
</dbReference>
<dbReference type="STRING" id="410358.Mlab_0352"/>
<dbReference type="KEGG" id="mla:Mlab_0352"/>
<dbReference type="eggNOG" id="arCOG10243">
    <property type="taxonomic scope" value="Archaea"/>
</dbReference>
<sequence length="78" mass="8790">MNKHTTIAKKAGKGLAAYLTDWKNLLAHALLGCLLLLIAIIAPVPIWAKLLLIICLVTLNIIRMKWSKSRKMQNKVER</sequence>
<proteinExistence type="predicted"/>
<dbReference type="AlphaFoldDB" id="A2SQC2"/>
<evidence type="ECO:0000256" key="1">
    <source>
        <dbReference type="SAM" id="Phobius"/>
    </source>
</evidence>
<dbReference type="GeneID" id="4794989"/>
<dbReference type="HOGENOM" id="CLU_2613668_0_0_2"/>
<feature type="transmembrane region" description="Helical" evidence="1">
    <location>
        <begin position="29"/>
        <end position="62"/>
    </location>
</feature>